<organism evidence="1 2">
    <name type="scientific">Mytilus coruscus</name>
    <name type="common">Sea mussel</name>
    <dbReference type="NCBI Taxonomy" id="42192"/>
    <lineage>
        <taxon>Eukaryota</taxon>
        <taxon>Metazoa</taxon>
        <taxon>Spiralia</taxon>
        <taxon>Lophotrochozoa</taxon>
        <taxon>Mollusca</taxon>
        <taxon>Bivalvia</taxon>
        <taxon>Autobranchia</taxon>
        <taxon>Pteriomorphia</taxon>
        <taxon>Mytilida</taxon>
        <taxon>Mytiloidea</taxon>
        <taxon>Mytilidae</taxon>
        <taxon>Mytilinae</taxon>
        <taxon>Mytilus</taxon>
    </lineage>
</organism>
<evidence type="ECO:0000313" key="1">
    <source>
        <dbReference type="EMBL" id="CAC5392236.1"/>
    </source>
</evidence>
<dbReference type="EMBL" id="CACVKT020004932">
    <property type="protein sequence ID" value="CAC5392236.1"/>
    <property type="molecule type" value="Genomic_DNA"/>
</dbReference>
<proteinExistence type="predicted"/>
<evidence type="ECO:0000313" key="2">
    <source>
        <dbReference type="Proteomes" id="UP000507470"/>
    </source>
</evidence>
<accession>A0A6J8CA14</accession>
<dbReference type="Proteomes" id="UP000507470">
    <property type="component" value="Unassembled WGS sequence"/>
</dbReference>
<protein>
    <submittedName>
        <fullName evidence="1">Uncharacterized protein</fullName>
    </submittedName>
</protein>
<dbReference type="AlphaFoldDB" id="A0A6J8CA14"/>
<keyword evidence="2" id="KW-1185">Reference proteome</keyword>
<name>A0A6J8CA14_MYTCO</name>
<gene>
    <name evidence="1" type="ORF">MCOR_27184</name>
</gene>
<reference evidence="1 2" key="1">
    <citation type="submission" date="2020-06" db="EMBL/GenBank/DDBJ databases">
        <authorList>
            <person name="Li R."/>
            <person name="Bekaert M."/>
        </authorList>
    </citation>
    <scope>NUCLEOTIDE SEQUENCE [LARGE SCALE GENOMIC DNA]</scope>
    <source>
        <strain evidence="2">wild</strain>
    </source>
</reference>
<sequence>MVDKDVRMFLLNEVIQTLYKNSEDSFGLQTVNYARDMDDIVHDIVTNTENNERHNRFMENPERMDLESTTCFGSTFLSQTELQMIRGHLLWRYSVRKKSASMFTCDTRVCTFVDATVLNSKLCNNLTYGLIYVSEVLVKEVAIKLLHRLHGQSKIDINADCIQTEIPIRRTIKDEVYKIRMHKRKLLQ</sequence>